<accession>E2BR85</accession>
<keyword evidence="1" id="KW-0812">Transmembrane</keyword>
<dbReference type="AlphaFoldDB" id="E2BR85"/>
<dbReference type="EMBL" id="GL449931">
    <property type="protein sequence ID" value="EFN81794.1"/>
    <property type="molecule type" value="Genomic_DNA"/>
</dbReference>
<feature type="transmembrane region" description="Helical" evidence="1">
    <location>
        <begin position="12"/>
        <end position="34"/>
    </location>
</feature>
<feature type="transmembrane region" description="Helical" evidence="1">
    <location>
        <begin position="46"/>
        <end position="66"/>
    </location>
</feature>
<dbReference type="Proteomes" id="UP000008237">
    <property type="component" value="Unassembled WGS sequence"/>
</dbReference>
<keyword evidence="3" id="KW-1185">Reference proteome</keyword>
<protein>
    <submittedName>
        <fullName evidence="2">Uncharacterized protein</fullName>
    </submittedName>
</protein>
<evidence type="ECO:0000256" key="1">
    <source>
        <dbReference type="SAM" id="Phobius"/>
    </source>
</evidence>
<reference evidence="2 3" key="1">
    <citation type="journal article" date="2010" name="Science">
        <title>Genomic comparison of the ants Camponotus floridanus and Harpegnathos saltator.</title>
        <authorList>
            <person name="Bonasio R."/>
            <person name="Zhang G."/>
            <person name="Ye C."/>
            <person name="Mutti N.S."/>
            <person name="Fang X."/>
            <person name="Qin N."/>
            <person name="Donahue G."/>
            <person name="Yang P."/>
            <person name="Li Q."/>
            <person name="Li C."/>
            <person name="Zhang P."/>
            <person name="Huang Z."/>
            <person name="Berger S.L."/>
            <person name="Reinberg D."/>
            <person name="Wang J."/>
            <person name="Liebig J."/>
        </authorList>
    </citation>
    <scope>NUCLEOTIDE SEQUENCE [LARGE SCALE GENOMIC DNA]</scope>
    <source>
        <strain evidence="2 3">R22 G/1</strain>
    </source>
</reference>
<gene>
    <name evidence="2" type="ORF">EAI_05534</name>
</gene>
<keyword evidence="1" id="KW-0472">Membrane</keyword>
<sequence length="70" mass="7814">VSVSYCVRLSLCPIATTMCLFPTVSVCYCVRLSLYPFLTVSFSYCVRLSLCLFHSTCCVHFILCAFGTHS</sequence>
<evidence type="ECO:0000313" key="2">
    <source>
        <dbReference type="EMBL" id="EFN81794.1"/>
    </source>
</evidence>
<keyword evidence="1" id="KW-1133">Transmembrane helix</keyword>
<feature type="non-terminal residue" evidence="2">
    <location>
        <position position="1"/>
    </location>
</feature>
<evidence type="ECO:0000313" key="3">
    <source>
        <dbReference type="Proteomes" id="UP000008237"/>
    </source>
</evidence>
<dbReference type="InParanoid" id="E2BR85"/>
<proteinExistence type="predicted"/>
<organism evidence="3">
    <name type="scientific">Harpegnathos saltator</name>
    <name type="common">Jerdon's jumping ant</name>
    <dbReference type="NCBI Taxonomy" id="610380"/>
    <lineage>
        <taxon>Eukaryota</taxon>
        <taxon>Metazoa</taxon>
        <taxon>Ecdysozoa</taxon>
        <taxon>Arthropoda</taxon>
        <taxon>Hexapoda</taxon>
        <taxon>Insecta</taxon>
        <taxon>Pterygota</taxon>
        <taxon>Neoptera</taxon>
        <taxon>Endopterygota</taxon>
        <taxon>Hymenoptera</taxon>
        <taxon>Apocrita</taxon>
        <taxon>Aculeata</taxon>
        <taxon>Formicoidea</taxon>
        <taxon>Formicidae</taxon>
        <taxon>Ponerinae</taxon>
        <taxon>Ponerini</taxon>
        <taxon>Harpegnathos</taxon>
    </lineage>
</organism>
<feature type="non-terminal residue" evidence="2">
    <location>
        <position position="70"/>
    </location>
</feature>
<name>E2BR85_HARSA</name>